<evidence type="ECO:0000313" key="1">
    <source>
        <dbReference type="EnsemblMetazoa" id="MDOA015973-PB"/>
    </source>
</evidence>
<name>A0A1I8NJ19_MUSDO</name>
<protein>
    <submittedName>
        <fullName evidence="1">Uncharacterized protein</fullName>
    </submittedName>
</protein>
<sequence length="198" mass="22857">MHNEIIVPTTEITAVYQDVEHFKHMLEGREFLISLIFAFEQSCEKASPRRVRQFDYISQYSTDIQHIRGADNNVADWLSRIKTLTTNEVNFGIMAAEQGHDEELKSLLEPGKTSSLNLTLLQLPNTDKSMYFNVNGQRVRSYVPPSQRQLVLRKLQVFQSPIFLRIRLQKLLSTVGCLYTVFQRKSLQILVGSLNRLV</sequence>
<dbReference type="EnsemblMetazoa" id="MDOA015973-RB">
    <property type="protein sequence ID" value="MDOA015973-PB"/>
    <property type="gene ID" value="MDOA015973"/>
</dbReference>
<reference evidence="1" key="1">
    <citation type="submission" date="2020-05" db="UniProtKB">
        <authorList>
            <consortium name="EnsemblMetazoa"/>
        </authorList>
    </citation>
    <scope>IDENTIFICATION</scope>
    <source>
        <strain evidence="1">Aabys</strain>
    </source>
</reference>
<dbReference type="AlphaFoldDB" id="A0A1I8NJ19"/>
<dbReference type="VEuPathDB" id="VectorBase:MDOA015973"/>
<accession>A0A1I8NJ19</accession>
<dbReference type="EnsemblMetazoa" id="MDOA015973-RA">
    <property type="protein sequence ID" value="MDOA015973-PA"/>
    <property type="gene ID" value="MDOA015973"/>
</dbReference>
<organism evidence="1">
    <name type="scientific">Musca domestica</name>
    <name type="common">House fly</name>
    <dbReference type="NCBI Taxonomy" id="7370"/>
    <lineage>
        <taxon>Eukaryota</taxon>
        <taxon>Metazoa</taxon>
        <taxon>Ecdysozoa</taxon>
        <taxon>Arthropoda</taxon>
        <taxon>Hexapoda</taxon>
        <taxon>Insecta</taxon>
        <taxon>Pterygota</taxon>
        <taxon>Neoptera</taxon>
        <taxon>Endopterygota</taxon>
        <taxon>Diptera</taxon>
        <taxon>Brachycera</taxon>
        <taxon>Muscomorpha</taxon>
        <taxon>Muscoidea</taxon>
        <taxon>Muscidae</taxon>
        <taxon>Musca</taxon>
    </lineage>
</organism>
<proteinExistence type="predicted"/>